<reference evidence="1 2" key="1">
    <citation type="journal article" date="2023" name="Microbiol. Resour. Announc.">
        <title>Complete Genome Sequence of Imperialibacter roseus strain P4T.</title>
        <authorList>
            <person name="Tizabi D.R."/>
            <person name="Bachvaroff T."/>
            <person name="Hill R.T."/>
        </authorList>
    </citation>
    <scope>NUCLEOTIDE SEQUENCE [LARGE SCALE GENOMIC DNA]</scope>
    <source>
        <strain evidence="1 2">P4T</strain>
    </source>
</reference>
<keyword evidence="1" id="KW-0560">Oxidoreductase</keyword>
<dbReference type="InterPro" id="IPR051783">
    <property type="entry name" value="NAD(P)-dependent_oxidoreduct"/>
</dbReference>
<accession>A0ABZ0IKC8</accession>
<protein>
    <submittedName>
        <fullName evidence="1">SDR family oxidoreductase</fullName>
        <ecNumber evidence="1">1.1.1.290</ecNumber>
    </submittedName>
</protein>
<dbReference type="CDD" id="cd05266">
    <property type="entry name" value="SDR_a4"/>
    <property type="match status" value="1"/>
</dbReference>
<dbReference type="PANTHER" id="PTHR48079">
    <property type="entry name" value="PROTEIN YEEZ"/>
    <property type="match status" value="1"/>
</dbReference>
<dbReference type="EC" id="1.1.1.290" evidence="1"/>
<keyword evidence="2" id="KW-1185">Reference proteome</keyword>
<dbReference type="SUPFAM" id="SSF51735">
    <property type="entry name" value="NAD(P)-binding Rossmann-fold domains"/>
    <property type="match status" value="1"/>
</dbReference>
<sequence length="278" mass="30599">MENSTSKKSVSVLGCGWLGLPLARHLLQNGFKIKGSTTSPEKLALLKKTGIEPFLIQLSDGGDYSQLSDFLTSDILIVNYPPGVRKGGAEQFRNSFGILLDSVAKSLVGKIIYISSTSVYPNTNEVVSEEMQLLPDSEAGKVLLDAEDRLRKLDGKEVIILRMAGLIGHDRQPARFFAGKKGLANGEELVNLIHRDDCVNIIHKMIEGQASGDTFNCCSDTHPPKRDFYTKASEVLGIVLPQFAASDVTSFKIVSNEKLKSQLKYNFIYGDLTKFDWP</sequence>
<name>A0ABZ0IKC8_9BACT</name>
<evidence type="ECO:0000313" key="1">
    <source>
        <dbReference type="EMBL" id="WOK04991.1"/>
    </source>
</evidence>
<dbReference type="RefSeq" id="WP_317487788.1">
    <property type="nucleotide sequence ID" value="NZ_CP136051.1"/>
</dbReference>
<dbReference type="GO" id="GO:0033711">
    <property type="term" value="F:4-phosphoerythronate dehydrogenase activity"/>
    <property type="evidence" value="ECO:0007669"/>
    <property type="project" value="UniProtKB-EC"/>
</dbReference>
<evidence type="ECO:0000313" key="2">
    <source>
        <dbReference type="Proteomes" id="UP001302349"/>
    </source>
</evidence>
<dbReference type="Proteomes" id="UP001302349">
    <property type="component" value="Chromosome"/>
</dbReference>
<dbReference type="EMBL" id="CP136051">
    <property type="protein sequence ID" value="WOK04991.1"/>
    <property type="molecule type" value="Genomic_DNA"/>
</dbReference>
<dbReference type="InterPro" id="IPR036291">
    <property type="entry name" value="NAD(P)-bd_dom_sf"/>
</dbReference>
<dbReference type="Gene3D" id="3.40.50.720">
    <property type="entry name" value="NAD(P)-binding Rossmann-like Domain"/>
    <property type="match status" value="1"/>
</dbReference>
<organism evidence="1 2">
    <name type="scientific">Imperialibacter roseus</name>
    <dbReference type="NCBI Taxonomy" id="1324217"/>
    <lineage>
        <taxon>Bacteria</taxon>
        <taxon>Pseudomonadati</taxon>
        <taxon>Bacteroidota</taxon>
        <taxon>Cytophagia</taxon>
        <taxon>Cytophagales</taxon>
        <taxon>Flammeovirgaceae</taxon>
        <taxon>Imperialibacter</taxon>
    </lineage>
</organism>
<proteinExistence type="predicted"/>
<dbReference type="PANTHER" id="PTHR48079:SF6">
    <property type="entry name" value="NAD(P)-BINDING DOMAIN-CONTAINING PROTEIN-RELATED"/>
    <property type="match status" value="1"/>
</dbReference>
<gene>
    <name evidence="1" type="ORF">RT717_18070</name>
</gene>